<reference evidence="1" key="1">
    <citation type="journal article" date="2019" name="MBio">
        <title>Virus Genomes from Deep Sea Sediments Expand the Ocean Megavirome and Support Independent Origins of Viral Gigantism.</title>
        <authorList>
            <person name="Backstrom D."/>
            <person name="Yutin N."/>
            <person name="Jorgensen S.L."/>
            <person name="Dharamshi J."/>
            <person name="Homa F."/>
            <person name="Zaremba-Niedwiedzka K."/>
            <person name="Spang A."/>
            <person name="Wolf Y.I."/>
            <person name="Koonin E.V."/>
            <person name="Ettema T.J."/>
        </authorList>
    </citation>
    <scope>NUCLEOTIDE SEQUENCE</scope>
</reference>
<dbReference type="EMBL" id="MK500480">
    <property type="protein sequence ID" value="QBK90384.1"/>
    <property type="molecule type" value="Genomic_DNA"/>
</dbReference>
<sequence>MASRSLWTGQSDLIHRPGGWCQVKGIIKIIGYKHIRGTNKICLKPQTYLLSPVIIGGIFYNHLWIEASKPLQKFELGIGDTVIFEAKVRVYERPLDVDASDWKQGKIGLKKPYRDIISHRAQIKISTNPFYPTFQIICNPLNF</sequence>
<name>A0A481Z3F6_9VIRU</name>
<accession>A0A481Z3F6</accession>
<evidence type="ECO:0000313" key="1">
    <source>
        <dbReference type="EMBL" id="QBK90384.1"/>
    </source>
</evidence>
<organism evidence="1">
    <name type="scientific">Pithovirus LCPAC103</name>
    <dbReference type="NCBI Taxonomy" id="2506588"/>
    <lineage>
        <taxon>Viruses</taxon>
        <taxon>Pithoviruses</taxon>
    </lineage>
</organism>
<protein>
    <submittedName>
        <fullName evidence="1">Uncharacterized protein</fullName>
    </submittedName>
</protein>
<proteinExistence type="predicted"/>
<gene>
    <name evidence="1" type="ORF">LCPAC103_00650</name>
</gene>